<protein>
    <submittedName>
        <fullName evidence="1">Glucose-repressible alcohol dehydrogenase transcriptional effector</fullName>
    </submittedName>
</protein>
<sequence length="584" mass="66232">MYSGSHAHARNHPGVSKNVVASGGNTNGFVSEREEKEKEERHRAIGTLNESGQVWTSLDLGGQSLKVLAKPVFMYTFLTRLFLCNNKISYLPHDIGRLRGLSHLDASANQLTELPAEIGMLSNLREFLLFDNQLETLPMEMGSLYHLEVLGIEGNPLDENMKSIIVEEGTEALIKTLRENAEGPPAPADRDWLTLDENPIPDEDKFTVLSYNTLCDKYATQSQYGYTPSGALHWEHRKEVLLDEIRARNADICCLQEIDAQSFNEYFRPNLAHNDYKGVYWQKGRARTMSEKDAKLVDGCATFYKNSKWILLDKQLIDFANTAINRPDMKGEHDIFNRVMPRDDIGVVTFFENRQTGDRLIVANLHVFWNPVYKDVKVVQIAILMEQITKLADRYASWPACTDKEKVLFRYTNGDKDGEDEVEANIPEPAPSKSYEDGSQIPLIVSGDFNSTPDSGVYALLAQGSLSSTHDDLGDHKYGNFTRDGMKHPFSLKSSYSNIGELTFTNYTPEYQGVIDYIWYSTNALQVTGLLGEIDKEYIQKVPGFPNYHFPSDHLALQSEFAIKRRKEKNIVEPDFGPQRDRRT</sequence>
<evidence type="ECO:0000313" key="2">
    <source>
        <dbReference type="Proteomes" id="UP001186974"/>
    </source>
</evidence>
<gene>
    <name evidence="1" type="primary">CCR4</name>
    <name evidence="1" type="ORF">LTS18_004442</name>
</gene>
<keyword evidence="2" id="KW-1185">Reference proteome</keyword>
<evidence type="ECO:0000313" key="1">
    <source>
        <dbReference type="EMBL" id="KAK3062283.1"/>
    </source>
</evidence>
<accession>A0ACC3D625</accession>
<comment type="caution">
    <text evidence="1">The sequence shown here is derived from an EMBL/GenBank/DDBJ whole genome shotgun (WGS) entry which is preliminary data.</text>
</comment>
<dbReference type="Proteomes" id="UP001186974">
    <property type="component" value="Unassembled WGS sequence"/>
</dbReference>
<organism evidence="1 2">
    <name type="scientific">Coniosporium uncinatum</name>
    <dbReference type="NCBI Taxonomy" id="93489"/>
    <lineage>
        <taxon>Eukaryota</taxon>
        <taxon>Fungi</taxon>
        <taxon>Dikarya</taxon>
        <taxon>Ascomycota</taxon>
        <taxon>Pezizomycotina</taxon>
        <taxon>Dothideomycetes</taxon>
        <taxon>Dothideomycetes incertae sedis</taxon>
        <taxon>Coniosporium</taxon>
    </lineage>
</organism>
<reference evidence="1" key="1">
    <citation type="submission" date="2024-09" db="EMBL/GenBank/DDBJ databases">
        <title>Black Yeasts Isolated from many extreme environments.</title>
        <authorList>
            <person name="Coleine C."/>
            <person name="Stajich J.E."/>
            <person name="Selbmann L."/>
        </authorList>
    </citation>
    <scope>NUCLEOTIDE SEQUENCE</scope>
    <source>
        <strain evidence="1">CCFEE 5737</strain>
    </source>
</reference>
<name>A0ACC3D625_9PEZI</name>
<proteinExistence type="predicted"/>
<dbReference type="EMBL" id="JAWDJW010007372">
    <property type="protein sequence ID" value="KAK3062283.1"/>
    <property type="molecule type" value="Genomic_DNA"/>
</dbReference>